<evidence type="ECO:0000313" key="1">
    <source>
        <dbReference type="EMBL" id="ABH00759.1"/>
    </source>
</evidence>
<geneLocation type="plasmid" evidence="1 2">
    <name>pRHL3</name>
</geneLocation>
<dbReference type="HOGENOM" id="CLU_2143893_0_0_11"/>
<protein>
    <submittedName>
        <fullName evidence="1">Uncharacterized protein</fullName>
    </submittedName>
</protein>
<reference evidence="2" key="1">
    <citation type="journal article" date="2006" name="Proc. Natl. Acad. Sci. U.S.A.">
        <title>The complete genome of Rhodococcus sp. RHA1 provides insights into a catabolic powerhouse.</title>
        <authorList>
            <person name="McLeod M.P."/>
            <person name="Warren R.L."/>
            <person name="Hsiao W.W.L."/>
            <person name="Araki N."/>
            <person name="Myhre M."/>
            <person name="Fernandes C."/>
            <person name="Miyazawa D."/>
            <person name="Wong W."/>
            <person name="Lillquist A.L."/>
            <person name="Wang D."/>
            <person name="Dosanjh M."/>
            <person name="Hara H."/>
            <person name="Petrescu A."/>
            <person name="Morin R.D."/>
            <person name="Yang G."/>
            <person name="Stott J.M."/>
            <person name="Schein J.E."/>
            <person name="Shin H."/>
            <person name="Smailus D."/>
            <person name="Siddiqui A.S."/>
            <person name="Marra M.A."/>
            <person name="Jones S.J.M."/>
            <person name="Holt R."/>
            <person name="Brinkman F.S.L."/>
            <person name="Miyauchi K."/>
            <person name="Fukuda M."/>
            <person name="Davies J.E."/>
            <person name="Mohn W.W."/>
            <person name="Eltis L.D."/>
        </authorList>
    </citation>
    <scope>NUCLEOTIDE SEQUENCE [LARGE SCALE GENOMIC DNA]</scope>
    <source>
        <strain evidence="2">RHA1</strain>
    </source>
</reference>
<sequence length="112" mass="12404">MRSTKTGAEALADIAARIEAHLATHDRYFCVPRRQGFPRRPRPGPPRRTRSAIDVRACLDCPETYDYLTVAASRNWPLPYAPYAAAFPSAVRRTTVIAALWAVHLTAGKRGA</sequence>
<dbReference type="EMBL" id="CP000434">
    <property type="protein sequence ID" value="ABH00759.1"/>
    <property type="molecule type" value="Genomic_DNA"/>
</dbReference>
<name>Q0RVC7_RHOJR</name>
<organism evidence="1 2">
    <name type="scientific">Rhodococcus jostii (strain RHA1)</name>
    <dbReference type="NCBI Taxonomy" id="101510"/>
    <lineage>
        <taxon>Bacteria</taxon>
        <taxon>Bacillati</taxon>
        <taxon>Actinomycetota</taxon>
        <taxon>Actinomycetes</taxon>
        <taxon>Mycobacteriales</taxon>
        <taxon>Nocardiaceae</taxon>
        <taxon>Rhodococcus</taxon>
    </lineage>
</organism>
<dbReference type="Proteomes" id="UP000008710">
    <property type="component" value="Plasmid pRHL3"/>
</dbReference>
<gene>
    <name evidence="1" type="ordered locus">RHA1_ro11112</name>
</gene>
<dbReference type="AlphaFoldDB" id="Q0RVC7"/>
<evidence type="ECO:0000313" key="2">
    <source>
        <dbReference type="Proteomes" id="UP000008710"/>
    </source>
</evidence>
<accession>Q0RVC7</accession>
<proteinExistence type="predicted"/>
<keyword evidence="1" id="KW-0614">Plasmid</keyword>
<dbReference type="KEGG" id="rha:RHA1_ro11112"/>